<reference evidence="3" key="3">
    <citation type="submission" date="2024-02" db="UniProtKB">
        <authorList>
            <consortium name="WormBaseParasite"/>
        </authorList>
    </citation>
    <scope>IDENTIFICATION</scope>
    <source>
        <strain evidence="3">pt0022</strain>
    </source>
</reference>
<reference evidence="2" key="1">
    <citation type="submission" date="2015-03" db="EMBL/GenBank/DDBJ databases">
        <title>Wuchereria bancrofti Genome Sequencing Papua New Guinea Strain.</title>
        <authorList>
            <person name="Small S.T."/>
            <person name="Serre D."/>
            <person name="Zimmerman P.A."/>
        </authorList>
    </citation>
    <scope>NUCLEOTIDE SEQUENCE [LARGE SCALE GENOMIC DNA]</scope>
    <source>
        <strain evidence="2">pt0022</strain>
    </source>
</reference>
<keyword evidence="1" id="KW-1133">Transmembrane helix</keyword>
<accession>A0AAF5PW05</accession>
<dbReference type="Gene3D" id="1.20.1070.10">
    <property type="entry name" value="Rhodopsin 7-helix transmembrane proteins"/>
    <property type="match status" value="1"/>
</dbReference>
<dbReference type="AlphaFoldDB" id="A0AAF5PW05"/>
<protein>
    <submittedName>
        <fullName evidence="3">Uncharacterized protein</fullName>
    </submittedName>
</protein>
<name>A0AAF5PW05_WUCBA</name>
<dbReference type="Proteomes" id="UP000093561">
    <property type="component" value="Unassembled WGS sequence"/>
</dbReference>
<organism evidence="2 3">
    <name type="scientific">Wuchereria bancrofti</name>
    <dbReference type="NCBI Taxonomy" id="6293"/>
    <lineage>
        <taxon>Eukaryota</taxon>
        <taxon>Metazoa</taxon>
        <taxon>Ecdysozoa</taxon>
        <taxon>Nematoda</taxon>
        <taxon>Chromadorea</taxon>
        <taxon>Rhabditida</taxon>
        <taxon>Spirurina</taxon>
        <taxon>Spiruromorpha</taxon>
        <taxon>Filarioidea</taxon>
        <taxon>Onchocercidae</taxon>
        <taxon>Wuchereria</taxon>
    </lineage>
</organism>
<keyword evidence="1" id="KW-0472">Membrane</keyword>
<evidence type="ECO:0000313" key="3">
    <source>
        <dbReference type="WBParaSite" id="mrna-Wban_06387"/>
    </source>
</evidence>
<sequence length="123" mass="14119">MINFVIVEVPQGIILVLSSVQGGASFAGSELLGDLFDILSLLNSCVTFGLFCSMSSRLRHAFARGFFPFSRKFFQQIIHRFVCFFFFFFFAILVYKFEKNIDYVFKGIICIVLRMNDLLLAKL</sequence>
<reference evidence="2" key="2">
    <citation type="journal article" date="2016" name="Mol. Ecol.">
        <title>Population genomics of the filarial nematode parasite Wuchereria bancrofti from mosquitoes.</title>
        <authorList>
            <person name="Small S.T."/>
            <person name="Reimer L.J."/>
            <person name="Tisch D.J."/>
            <person name="King C.L."/>
            <person name="Christensen B.M."/>
            <person name="Siba P.M."/>
            <person name="Kazura J.W."/>
            <person name="Serre D."/>
            <person name="Zimmerman P.A."/>
        </authorList>
    </citation>
    <scope>NUCLEOTIDE SEQUENCE</scope>
    <source>
        <strain evidence="2">pt0022</strain>
    </source>
</reference>
<feature type="transmembrane region" description="Helical" evidence="1">
    <location>
        <begin position="77"/>
        <end position="97"/>
    </location>
</feature>
<keyword evidence="1" id="KW-0812">Transmembrane</keyword>
<dbReference type="WBParaSite" id="mrna-Wban_06387">
    <property type="protein sequence ID" value="mrna-Wban_06387"/>
    <property type="gene ID" value="Wban_06387"/>
</dbReference>
<proteinExistence type="predicted"/>
<evidence type="ECO:0000256" key="1">
    <source>
        <dbReference type="SAM" id="Phobius"/>
    </source>
</evidence>
<evidence type="ECO:0000313" key="2">
    <source>
        <dbReference type="Proteomes" id="UP000093561"/>
    </source>
</evidence>